<feature type="non-terminal residue" evidence="2">
    <location>
        <position position="1"/>
    </location>
</feature>
<evidence type="ECO:0000256" key="1">
    <source>
        <dbReference type="SAM" id="MobiDB-lite"/>
    </source>
</evidence>
<feature type="region of interest" description="Disordered" evidence="1">
    <location>
        <begin position="62"/>
        <end position="84"/>
    </location>
</feature>
<protein>
    <submittedName>
        <fullName evidence="2">DUF4245 domain-containing protein</fullName>
    </submittedName>
</protein>
<evidence type="ECO:0000313" key="2">
    <source>
        <dbReference type="EMBL" id="HJG79590.1"/>
    </source>
</evidence>
<evidence type="ECO:0000313" key="3">
    <source>
        <dbReference type="Proteomes" id="UP000784435"/>
    </source>
</evidence>
<dbReference type="EMBL" id="DYUK01000086">
    <property type="protein sequence ID" value="HJG79590.1"/>
    <property type="molecule type" value="Genomic_DNA"/>
</dbReference>
<organism evidence="2 3">
    <name type="scientific">Brevibacterium senegalense</name>
    <dbReference type="NCBI Taxonomy" id="1033736"/>
    <lineage>
        <taxon>Bacteria</taxon>
        <taxon>Bacillati</taxon>
        <taxon>Actinomycetota</taxon>
        <taxon>Actinomycetes</taxon>
        <taxon>Micrococcales</taxon>
        <taxon>Brevibacteriaceae</taxon>
        <taxon>Brevibacterium</taxon>
    </lineage>
</organism>
<reference evidence="2" key="1">
    <citation type="journal article" date="2021" name="PeerJ">
        <title>Extensive microbial diversity within the chicken gut microbiome revealed by metagenomics and culture.</title>
        <authorList>
            <person name="Gilroy R."/>
            <person name="Ravi A."/>
            <person name="Getino M."/>
            <person name="Pursley I."/>
            <person name="Horton D.L."/>
            <person name="Alikhan N.F."/>
            <person name="Baker D."/>
            <person name="Gharbi K."/>
            <person name="Hall N."/>
            <person name="Watson M."/>
            <person name="Adriaenssens E.M."/>
            <person name="Foster-Nyarko E."/>
            <person name="Jarju S."/>
            <person name="Secka A."/>
            <person name="Antonio M."/>
            <person name="Oren A."/>
            <person name="Chaudhuri R.R."/>
            <person name="La Ragione R."/>
            <person name="Hildebrand F."/>
            <person name="Pallen M.J."/>
        </authorList>
    </citation>
    <scope>NUCLEOTIDE SEQUENCE</scope>
    <source>
        <strain evidence="2">ChiGjej5B5-7349</strain>
    </source>
</reference>
<accession>A0A921MC54</accession>
<dbReference type="AlphaFoldDB" id="A0A921MC54"/>
<comment type="caution">
    <text evidence="2">The sequence shown here is derived from an EMBL/GenBank/DDBJ whole genome shotgun (WGS) entry which is preliminary data.</text>
</comment>
<dbReference type="Proteomes" id="UP000784435">
    <property type="component" value="Unassembled WGS sequence"/>
</dbReference>
<reference evidence="2" key="2">
    <citation type="submission" date="2021-09" db="EMBL/GenBank/DDBJ databases">
        <authorList>
            <person name="Gilroy R."/>
        </authorList>
    </citation>
    <scope>NUCLEOTIDE SEQUENCE</scope>
    <source>
        <strain evidence="2">ChiGjej5B5-7349</strain>
    </source>
</reference>
<gene>
    <name evidence="2" type="ORF">K8V08_04170</name>
</gene>
<sequence length="84" mass="8713">THLEDLAPTGESEVGEVTFERYSGTDDSQIALLGEVEGTLLLMSGSGDWAALEELTAGAVESVRATDQPAEQTEGTAEGTAQQS</sequence>
<feature type="compositionally biased region" description="Polar residues" evidence="1">
    <location>
        <begin position="69"/>
        <end position="84"/>
    </location>
</feature>
<proteinExistence type="predicted"/>
<name>A0A921MC54_9MICO</name>